<evidence type="ECO:0000313" key="6">
    <source>
        <dbReference type="Proteomes" id="UP000035088"/>
    </source>
</evidence>
<proteinExistence type="predicted"/>
<dbReference type="PANTHER" id="PTHR37042">
    <property type="entry name" value="OUTER MEMBRANE PROTEIN RV1973"/>
    <property type="match status" value="1"/>
</dbReference>
<dbReference type="EMBL" id="BAEE01000026">
    <property type="protein sequence ID" value="GAB08982.1"/>
    <property type="molecule type" value="Genomic_DNA"/>
</dbReference>
<comment type="caution">
    <text evidence="5">The sequence shown here is derived from an EMBL/GenBank/DDBJ whole genome shotgun (WGS) entry which is preliminary data.</text>
</comment>
<evidence type="ECO:0000256" key="4">
    <source>
        <dbReference type="SAM" id="Phobius"/>
    </source>
</evidence>
<dbReference type="AlphaFoldDB" id="G7GZF7"/>
<evidence type="ECO:0000256" key="2">
    <source>
        <dbReference type="ARBA" id="ARBA00023136"/>
    </source>
</evidence>
<feature type="compositionally biased region" description="Basic and acidic residues" evidence="3">
    <location>
        <begin position="1"/>
        <end position="10"/>
    </location>
</feature>
<feature type="region of interest" description="Disordered" evidence="3">
    <location>
        <begin position="1"/>
        <end position="67"/>
    </location>
</feature>
<feature type="transmembrane region" description="Helical" evidence="4">
    <location>
        <begin position="76"/>
        <end position="99"/>
    </location>
</feature>
<reference evidence="5 6" key="1">
    <citation type="submission" date="2011-11" db="EMBL/GenBank/DDBJ databases">
        <title>Whole genome shotgun sequence of Gordonia araii NBRC 100433.</title>
        <authorList>
            <person name="Yoshida Y."/>
            <person name="Hosoyama A."/>
            <person name="Tsuchikane K."/>
            <person name="Katsumata H."/>
            <person name="Yamazaki S."/>
            <person name="Fujita N."/>
        </authorList>
    </citation>
    <scope>NUCLEOTIDE SEQUENCE [LARGE SCALE GENOMIC DNA]</scope>
    <source>
        <strain evidence="5 6">NBRC 100433</strain>
    </source>
</reference>
<evidence type="ECO:0000256" key="1">
    <source>
        <dbReference type="ARBA" id="ARBA00004370"/>
    </source>
</evidence>
<dbReference type="OrthoDB" id="4377606at2"/>
<evidence type="ECO:0008006" key="7">
    <source>
        <dbReference type="Google" id="ProtNLM"/>
    </source>
</evidence>
<organism evidence="5 6">
    <name type="scientific">Gordonia araii NBRC 100433</name>
    <dbReference type="NCBI Taxonomy" id="1073574"/>
    <lineage>
        <taxon>Bacteria</taxon>
        <taxon>Bacillati</taxon>
        <taxon>Actinomycetota</taxon>
        <taxon>Actinomycetes</taxon>
        <taxon>Mycobacteriales</taxon>
        <taxon>Gordoniaceae</taxon>
        <taxon>Gordonia</taxon>
    </lineage>
</organism>
<keyword evidence="6" id="KW-1185">Reference proteome</keyword>
<feature type="compositionally biased region" description="Basic and acidic residues" evidence="3">
    <location>
        <begin position="39"/>
        <end position="50"/>
    </location>
</feature>
<evidence type="ECO:0000313" key="5">
    <source>
        <dbReference type="EMBL" id="GAB08982.1"/>
    </source>
</evidence>
<evidence type="ECO:0000256" key="3">
    <source>
        <dbReference type="SAM" id="MobiDB-lite"/>
    </source>
</evidence>
<sequence length="240" mass="25535">MGRTTKDAKANDTGGDEVDHDSPLSGEAFLTVNRKKRAQAKEEADREAARKARVPGKVETPKRSWRSVAGGGSRRLVTVLAALVVALGATSVGLGIWALHSSNVAAQTDPASRHGQDAMKTAREYVSSVMTYDVKDYGALDRKIREIATTDFAEEFIKSSADARKGNTAAGASSEATAANAGIIALSGDKAEVLVTLDQKISAPGLAEALPEGYHLYQSRVKVTLVRDGDRWLLDDLQVV</sequence>
<dbReference type="GO" id="GO:0016020">
    <property type="term" value="C:membrane"/>
    <property type="evidence" value="ECO:0007669"/>
    <property type="project" value="UniProtKB-SubCell"/>
</dbReference>
<keyword evidence="4" id="KW-0812">Transmembrane</keyword>
<dbReference type="RefSeq" id="WP_007321059.1">
    <property type="nucleotide sequence ID" value="NZ_BAEE01000026.1"/>
</dbReference>
<gene>
    <name evidence="5" type="ORF">GOARA_026_00110</name>
</gene>
<accession>G7GZF7</accession>
<dbReference type="Proteomes" id="UP000035088">
    <property type="component" value="Unassembled WGS sequence"/>
</dbReference>
<keyword evidence="4" id="KW-1133">Transmembrane helix</keyword>
<name>G7GZF7_9ACTN</name>
<comment type="subcellular location">
    <subcellularLocation>
        <location evidence="1">Membrane</location>
    </subcellularLocation>
</comment>
<keyword evidence="2 4" id="KW-0472">Membrane</keyword>
<dbReference type="STRING" id="1073574.GOARA_026_00110"/>
<protein>
    <recommendedName>
        <fullName evidence="7">Mce-associated membrane protein</fullName>
    </recommendedName>
</protein>
<dbReference type="PANTHER" id="PTHR37042:SF4">
    <property type="entry name" value="OUTER MEMBRANE PROTEIN RV1973"/>
    <property type="match status" value="1"/>
</dbReference>